<dbReference type="GO" id="GO:0004190">
    <property type="term" value="F:aspartic-type endopeptidase activity"/>
    <property type="evidence" value="ECO:0007669"/>
    <property type="project" value="InterPro"/>
</dbReference>
<accession>A0A081DC92</accession>
<proteinExistence type="predicted"/>
<dbReference type="EMBL" id="BBLG01000004">
    <property type="protein sequence ID" value="GAK76538.1"/>
    <property type="molecule type" value="Genomic_DNA"/>
</dbReference>
<evidence type="ECO:0000313" key="2">
    <source>
        <dbReference type="Proteomes" id="UP000028980"/>
    </source>
</evidence>
<dbReference type="InterPro" id="IPR001969">
    <property type="entry name" value="Aspartic_peptidase_AS"/>
</dbReference>
<dbReference type="PROSITE" id="PS00141">
    <property type="entry name" value="ASP_PROTEASE"/>
    <property type="match status" value="1"/>
</dbReference>
<gene>
    <name evidence="1" type="ORF">JCM19296_2135</name>
</gene>
<sequence length="407" mass="46437">MISLYLCFMKNYLIVLFLVFFGYNINAQENLGFILNNDVKKEIIPFELASNLIIVPVQVNGVLLNFIVDTGSTRTVVFDFKGIDTLNIKKEKIVRYSGKKNNVDFVEAYFSDNNIITIGRGLIDSSAEIVVMKQSNSYFVERLGMNVNGILGTDFFKKYIIKIDYVSQNIYVFNRKFKLPRDVRKAKFEPIKLIKGKPYINGEIANNNSVLITDVLIDTGSSDSLWLHEIDSLNFSYPRSGFNDYLGYTLTGEIYGRRSKLDQLSISGFKMERPTVSFPDYKKSLGMRANKNVTNNSNGSIGGEILRRFDVIFDFENQLISLSPNSNFNDGFYYNMAGIQLKVEGMSLVVTREKGFWAKSFYRNDGKENQSVSNTTKLIYEFSPPMLSYLKLGVIHLLKLRASEKEI</sequence>
<dbReference type="SUPFAM" id="SSF50630">
    <property type="entry name" value="Acid proteases"/>
    <property type="match status" value="1"/>
</dbReference>
<evidence type="ECO:0000313" key="1">
    <source>
        <dbReference type="EMBL" id="GAK76538.1"/>
    </source>
</evidence>
<name>A0A081DC92_NONUL</name>
<dbReference type="Proteomes" id="UP000028980">
    <property type="component" value="Unassembled WGS sequence"/>
</dbReference>
<dbReference type="GO" id="GO:0006508">
    <property type="term" value="P:proteolysis"/>
    <property type="evidence" value="ECO:0007669"/>
    <property type="project" value="InterPro"/>
</dbReference>
<dbReference type="Pfam" id="PF13650">
    <property type="entry name" value="Asp_protease_2"/>
    <property type="match status" value="1"/>
</dbReference>
<dbReference type="InterPro" id="IPR021109">
    <property type="entry name" value="Peptidase_aspartic_dom_sf"/>
</dbReference>
<reference evidence="1 2" key="1">
    <citation type="journal article" date="2014" name="Genome Announc.">
        <title>Draft Genome Sequences of Marine Flavobacterium Nonlabens Strains NR17, NR24, NR27, NR32, NR33, and Ara13.</title>
        <authorList>
            <person name="Nakanishi M."/>
            <person name="Meirelles P."/>
            <person name="Suzuki R."/>
            <person name="Takatani N."/>
            <person name="Mino S."/>
            <person name="Suda W."/>
            <person name="Oshima K."/>
            <person name="Hattori M."/>
            <person name="Ohkuma M."/>
            <person name="Hosokawa M."/>
            <person name="Miyashita K."/>
            <person name="Thompson F.L."/>
            <person name="Niwa A."/>
            <person name="Sawabe T."/>
            <person name="Sawabe T."/>
        </authorList>
    </citation>
    <scope>NUCLEOTIDE SEQUENCE [LARGE SCALE GENOMIC DNA]</scope>
    <source>
        <strain evidence="2">JCM19296</strain>
    </source>
</reference>
<dbReference type="AlphaFoldDB" id="A0A081DC92"/>
<organism evidence="1 2">
    <name type="scientific">Nonlabens ulvanivorans</name>
    <name type="common">Persicivirga ulvanivorans</name>
    <dbReference type="NCBI Taxonomy" id="906888"/>
    <lineage>
        <taxon>Bacteria</taxon>
        <taxon>Pseudomonadati</taxon>
        <taxon>Bacteroidota</taxon>
        <taxon>Flavobacteriia</taxon>
        <taxon>Flavobacteriales</taxon>
        <taxon>Flavobacteriaceae</taxon>
        <taxon>Nonlabens</taxon>
    </lineage>
</organism>
<evidence type="ECO:0008006" key="3">
    <source>
        <dbReference type="Google" id="ProtNLM"/>
    </source>
</evidence>
<protein>
    <recommendedName>
        <fullName evidence="3">Peptidase A2 domain-containing protein</fullName>
    </recommendedName>
</protein>
<dbReference type="Gene3D" id="2.40.70.10">
    <property type="entry name" value="Acid Proteases"/>
    <property type="match status" value="2"/>
</dbReference>
<comment type="caution">
    <text evidence="1">The sequence shown here is derived from an EMBL/GenBank/DDBJ whole genome shotgun (WGS) entry which is preliminary data.</text>
</comment>